<evidence type="ECO:0000256" key="1">
    <source>
        <dbReference type="ARBA" id="ARBA00022737"/>
    </source>
</evidence>
<evidence type="ECO:0000313" key="5">
    <source>
        <dbReference type="EMBL" id="PWS36855.1"/>
    </source>
</evidence>
<dbReference type="SUPFAM" id="SSF48452">
    <property type="entry name" value="TPR-like"/>
    <property type="match status" value="1"/>
</dbReference>
<dbReference type="EMBL" id="QGNA01000003">
    <property type="protein sequence ID" value="PWS36855.1"/>
    <property type="molecule type" value="Genomic_DNA"/>
</dbReference>
<dbReference type="InterPro" id="IPR011990">
    <property type="entry name" value="TPR-like_helical_dom_sf"/>
</dbReference>
<evidence type="ECO:0000256" key="3">
    <source>
        <dbReference type="PROSITE-ProRule" id="PRU00339"/>
    </source>
</evidence>
<dbReference type="SMART" id="SM00028">
    <property type="entry name" value="TPR"/>
    <property type="match status" value="4"/>
</dbReference>
<protein>
    <submittedName>
        <fullName evidence="5">Uncharacterized protein</fullName>
    </submittedName>
</protein>
<sequence length="272" mass="28118">MLLGGAAAVLIGAVAGAVWLRSPSPPGPPPEAAASAAAPPEPAAPAATSESERCNALLRSDPDAARGFAAQWRSAQGGSAAEQCEALAILALGDPAQAATRLEAIAARGAGDRPTKAALFAQAAQAWLLAGDANRAYGATTLALTLTPEDLELLVDRAVALGTLGRYREALEDLDRVLSLDPDRAEALVFRAAALRQLDRPDMARRDLDRALAIEPDHVEGLLERGILRQLAGDEEGARRDWERVVAIAPGSAAADLAAQNLALSEAGPARR</sequence>
<organism evidence="5 6">
    <name type="scientific">Falsiroseomonas bella</name>
    <dbReference type="NCBI Taxonomy" id="2184016"/>
    <lineage>
        <taxon>Bacteria</taxon>
        <taxon>Pseudomonadati</taxon>
        <taxon>Pseudomonadota</taxon>
        <taxon>Alphaproteobacteria</taxon>
        <taxon>Acetobacterales</taxon>
        <taxon>Roseomonadaceae</taxon>
        <taxon>Falsiroseomonas</taxon>
    </lineage>
</organism>
<feature type="repeat" description="TPR" evidence="3">
    <location>
        <begin position="151"/>
        <end position="184"/>
    </location>
</feature>
<dbReference type="PANTHER" id="PTHR44858">
    <property type="entry name" value="TETRATRICOPEPTIDE REPEAT PROTEIN 6"/>
    <property type="match status" value="1"/>
</dbReference>
<evidence type="ECO:0000256" key="2">
    <source>
        <dbReference type="ARBA" id="ARBA00022803"/>
    </source>
</evidence>
<feature type="region of interest" description="Disordered" evidence="4">
    <location>
        <begin position="22"/>
        <end position="53"/>
    </location>
</feature>
<feature type="compositionally biased region" description="Low complexity" evidence="4">
    <location>
        <begin position="32"/>
        <end position="49"/>
    </location>
</feature>
<reference evidence="6" key="1">
    <citation type="submission" date="2018-05" db="EMBL/GenBank/DDBJ databases">
        <authorList>
            <person name="Du Z."/>
            <person name="Wang X."/>
        </authorList>
    </citation>
    <scope>NUCLEOTIDE SEQUENCE [LARGE SCALE GENOMIC DNA]</scope>
    <source>
        <strain evidence="6">CQN31</strain>
    </source>
</reference>
<dbReference type="AlphaFoldDB" id="A0A317FD80"/>
<name>A0A317FD80_9PROT</name>
<dbReference type="PANTHER" id="PTHR44858:SF1">
    <property type="entry name" value="UDP-N-ACETYLGLUCOSAMINE--PEPTIDE N-ACETYLGLUCOSAMINYLTRANSFERASE SPINDLY-RELATED"/>
    <property type="match status" value="1"/>
</dbReference>
<dbReference type="PROSITE" id="PS50005">
    <property type="entry name" value="TPR"/>
    <property type="match status" value="1"/>
</dbReference>
<proteinExistence type="predicted"/>
<accession>A0A317FD80</accession>
<keyword evidence="6" id="KW-1185">Reference proteome</keyword>
<comment type="caution">
    <text evidence="5">The sequence shown here is derived from an EMBL/GenBank/DDBJ whole genome shotgun (WGS) entry which is preliminary data.</text>
</comment>
<keyword evidence="1" id="KW-0677">Repeat</keyword>
<dbReference type="OrthoDB" id="8480494at2"/>
<dbReference type="Proteomes" id="UP000245765">
    <property type="component" value="Unassembled WGS sequence"/>
</dbReference>
<dbReference type="Gene3D" id="1.25.40.10">
    <property type="entry name" value="Tetratricopeptide repeat domain"/>
    <property type="match status" value="2"/>
</dbReference>
<evidence type="ECO:0000313" key="6">
    <source>
        <dbReference type="Proteomes" id="UP000245765"/>
    </source>
</evidence>
<dbReference type="Pfam" id="PF14559">
    <property type="entry name" value="TPR_19"/>
    <property type="match status" value="1"/>
</dbReference>
<evidence type="ECO:0000256" key="4">
    <source>
        <dbReference type="SAM" id="MobiDB-lite"/>
    </source>
</evidence>
<gene>
    <name evidence="5" type="ORF">DFH01_14955</name>
</gene>
<keyword evidence="2 3" id="KW-0802">TPR repeat</keyword>
<dbReference type="InterPro" id="IPR050498">
    <property type="entry name" value="Ycf3"/>
</dbReference>
<dbReference type="InterPro" id="IPR019734">
    <property type="entry name" value="TPR_rpt"/>
</dbReference>